<feature type="compositionally biased region" description="Basic and acidic residues" evidence="1">
    <location>
        <begin position="9"/>
        <end position="18"/>
    </location>
</feature>
<accession>A0A7U9HBZ1</accession>
<feature type="compositionally biased region" description="Basic and acidic residues" evidence="1">
    <location>
        <begin position="30"/>
        <end position="45"/>
    </location>
</feature>
<dbReference type="AlphaFoldDB" id="A0A7U9HBZ1"/>
<feature type="compositionally biased region" description="Basic residues" evidence="1">
    <location>
        <begin position="47"/>
        <end position="57"/>
    </location>
</feature>
<sequence length="90" mass="9889">MRSVGVTREPVRDDEHQVRAVAPGRSRLVHGVDGDTVGRTEEGARGRAARRSPRRLGMRTIGWTTGGTRHMTRRSVAHVGYSAGQRTRAT</sequence>
<gene>
    <name evidence="2" type="ORF">SLI_4399</name>
</gene>
<dbReference type="EMBL" id="CM001889">
    <property type="protein sequence ID" value="EOY49108.1"/>
    <property type="molecule type" value="Genomic_DNA"/>
</dbReference>
<evidence type="ECO:0000256" key="1">
    <source>
        <dbReference type="SAM" id="MobiDB-lite"/>
    </source>
</evidence>
<evidence type="ECO:0000313" key="2">
    <source>
        <dbReference type="EMBL" id="EOY49108.1"/>
    </source>
</evidence>
<name>A0A7U9HBZ1_STRLI</name>
<protein>
    <submittedName>
        <fullName evidence="2">Uncharacterized protein</fullName>
    </submittedName>
</protein>
<reference evidence="3" key="1">
    <citation type="journal article" date="2013" name="Genome Biol. Evol.">
        <title>The genome sequence of Streptomyces lividans 66 reveals a novel tRNA-dependent peptide biosynthetic system within a metal-related genomic island.</title>
        <authorList>
            <person name="Cruz-Morales P."/>
            <person name="Vijgenboom E."/>
            <person name="Iruegas-Bocardo F."/>
            <person name="Girard G."/>
            <person name="Yanez-Guerra L.A."/>
            <person name="Ramos-Aboites H.E."/>
            <person name="Pernodet J.L."/>
            <person name="Anne J."/>
            <person name="van Wezel G.P."/>
            <person name="Barona-Gomez F."/>
        </authorList>
    </citation>
    <scope>NUCLEOTIDE SEQUENCE [LARGE SCALE GENOMIC DNA]</scope>
    <source>
        <strain evidence="3">1326</strain>
    </source>
</reference>
<dbReference type="Proteomes" id="UP000014062">
    <property type="component" value="Chromosome"/>
</dbReference>
<proteinExistence type="predicted"/>
<organism evidence="2 3">
    <name type="scientific">Streptomyces lividans 1326</name>
    <dbReference type="NCBI Taxonomy" id="1200984"/>
    <lineage>
        <taxon>Bacteria</taxon>
        <taxon>Bacillati</taxon>
        <taxon>Actinomycetota</taxon>
        <taxon>Actinomycetes</taxon>
        <taxon>Kitasatosporales</taxon>
        <taxon>Streptomycetaceae</taxon>
        <taxon>Streptomyces</taxon>
    </lineage>
</organism>
<feature type="region of interest" description="Disordered" evidence="1">
    <location>
        <begin position="1"/>
        <end position="90"/>
    </location>
</feature>
<evidence type="ECO:0000313" key="3">
    <source>
        <dbReference type="Proteomes" id="UP000014062"/>
    </source>
</evidence>